<dbReference type="Pfam" id="PF16479">
    <property type="entry name" value="DUF5056"/>
    <property type="match status" value="1"/>
</dbReference>
<dbReference type="EMBL" id="JACRTI010000033">
    <property type="protein sequence ID" value="MBC8602666.1"/>
    <property type="molecule type" value="Genomic_DNA"/>
</dbReference>
<dbReference type="Proteomes" id="UP000256321">
    <property type="component" value="Unassembled WGS sequence"/>
</dbReference>
<reference evidence="2 5" key="2">
    <citation type="submission" date="2020-08" db="EMBL/GenBank/DDBJ databases">
        <title>Genome public.</title>
        <authorList>
            <person name="Liu C."/>
            <person name="Sun Q."/>
        </authorList>
    </citation>
    <scope>NUCLEOTIDE SEQUENCE [LARGE SCALE GENOMIC DNA]</scope>
    <source>
        <strain evidence="2 5">426_9</strain>
    </source>
</reference>
<dbReference type="Proteomes" id="UP000629596">
    <property type="component" value="Unassembled WGS sequence"/>
</dbReference>
<comment type="caution">
    <text evidence="3">The sequence shown here is derived from an EMBL/GenBank/DDBJ whole genome shotgun (WGS) entry which is preliminary data.</text>
</comment>
<evidence type="ECO:0000313" key="4">
    <source>
        <dbReference type="Proteomes" id="UP000256321"/>
    </source>
</evidence>
<evidence type="ECO:0000313" key="5">
    <source>
        <dbReference type="Proteomes" id="UP000629596"/>
    </source>
</evidence>
<feature type="transmembrane region" description="Helical" evidence="1">
    <location>
        <begin position="88"/>
        <end position="106"/>
    </location>
</feature>
<name>A0A3D8HCG1_9BACT</name>
<dbReference type="AlphaFoldDB" id="A0A3D8HCG1"/>
<dbReference type="InterPro" id="IPR032129">
    <property type="entry name" value="DUF5056"/>
</dbReference>
<keyword evidence="5" id="KW-1185">Reference proteome</keyword>
<protein>
    <submittedName>
        <fullName evidence="3">DUF5056 domain-containing protein</fullName>
    </submittedName>
</protein>
<dbReference type="RefSeq" id="WP_115500156.1">
    <property type="nucleotide sequence ID" value="NZ_JACRTI010000033.1"/>
</dbReference>
<proteinExistence type="predicted"/>
<reference evidence="3 4" key="1">
    <citation type="submission" date="2018-07" db="EMBL/GenBank/DDBJ databases">
        <title>Parabacteroides acidifaciens nov. sp., isolated from human feces.</title>
        <authorList>
            <person name="Wang Y.J."/>
        </authorList>
    </citation>
    <scope>NUCLEOTIDE SEQUENCE [LARGE SCALE GENOMIC DNA]</scope>
    <source>
        <strain evidence="3 4">426-9</strain>
    </source>
</reference>
<keyword evidence="1" id="KW-1133">Transmembrane helix</keyword>
<organism evidence="3 4">
    <name type="scientific">Parabacteroides acidifaciens</name>
    <dbReference type="NCBI Taxonomy" id="2290935"/>
    <lineage>
        <taxon>Bacteria</taxon>
        <taxon>Pseudomonadati</taxon>
        <taxon>Bacteroidota</taxon>
        <taxon>Bacteroidia</taxon>
        <taxon>Bacteroidales</taxon>
        <taxon>Tannerellaceae</taxon>
        <taxon>Parabacteroides</taxon>
    </lineage>
</organism>
<accession>A0A3D8HCG1</accession>
<gene>
    <name evidence="3" type="ORF">DWU89_13535</name>
    <name evidence="2" type="ORF">H8784_13185</name>
</gene>
<sequence length="109" mass="12395">MSDDKQLYDLFKANKAEFADNGFSKRVMRRLPKRNSLLPQIIITLCLISGMVLTFWLQGDSSLYKGIQEMIVSLSYAQVPSFTAINDYLIVLLLIGSISFGLLYSYDKE</sequence>
<evidence type="ECO:0000256" key="1">
    <source>
        <dbReference type="SAM" id="Phobius"/>
    </source>
</evidence>
<dbReference type="EMBL" id="QREV01000033">
    <property type="protein sequence ID" value="RDU48654.1"/>
    <property type="molecule type" value="Genomic_DNA"/>
</dbReference>
<keyword evidence="1" id="KW-0812">Transmembrane</keyword>
<evidence type="ECO:0000313" key="2">
    <source>
        <dbReference type="EMBL" id="MBC8602666.1"/>
    </source>
</evidence>
<feature type="transmembrane region" description="Helical" evidence="1">
    <location>
        <begin position="37"/>
        <end position="57"/>
    </location>
</feature>
<evidence type="ECO:0000313" key="3">
    <source>
        <dbReference type="EMBL" id="RDU48654.1"/>
    </source>
</evidence>
<keyword evidence="1" id="KW-0472">Membrane</keyword>